<feature type="non-terminal residue" evidence="2">
    <location>
        <position position="1"/>
    </location>
</feature>
<evidence type="ECO:0000256" key="1">
    <source>
        <dbReference type="SAM" id="MobiDB-lite"/>
    </source>
</evidence>
<sequence length="84" mass="9839">KKKQQDQNENIQKTFIDITKPPIEITSELQLDPQTILEPPPPLSSLPSEKPKRRPRGLAGLAEEDREMERIRENHREREKDENS</sequence>
<gene>
    <name evidence="2" type="ORF">CHS0354_010124</name>
</gene>
<reference evidence="2" key="2">
    <citation type="journal article" date="2021" name="Genome Biol. Evol.">
        <title>Developing a high-quality reference genome for a parasitic bivalve with doubly uniparental inheritance (Bivalvia: Unionida).</title>
        <authorList>
            <person name="Smith C.H."/>
        </authorList>
    </citation>
    <scope>NUCLEOTIDE SEQUENCE</scope>
    <source>
        <strain evidence="2">CHS0354</strain>
        <tissue evidence="2">Mantle</tissue>
    </source>
</reference>
<dbReference type="Proteomes" id="UP001195483">
    <property type="component" value="Unassembled WGS sequence"/>
</dbReference>
<dbReference type="EMBL" id="JAEAOA010000635">
    <property type="protein sequence ID" value="KAK3578743.1"/>
    <property type="molecule type" value="Genomic_DNA"/>
</dbReference>
<accession>A0AAE0VHR4</accession>
<proteinExistence type="predicted"/>
<dbReference type="AlphaFoldDB" id="A0AAE0VHR4"/>
<name>A0AAE0VHR4_9BIVA</name>
<keyword evidence="3" id="KW-1185">Reference proteome</keyword>
<reference evidence="2" key="1">
    <citation type="journal article" date="2021" name="Genome Biol. Evol.">
        <title>A High-Quality Reference Genome for a Parasitic Bivalve with Doubly Uniparental Inheritance (Bivalvia: Unionida).</title>
        <authorList>
            <person name="Smith C.H."/>
        </authorList>
    </citation>
    <scope>NUCLEOTIDE SEQUENCE</scope>
    <source>
        <strain evidence="2">CHS0354</strain>
    </source>
</reference>
<organism evidence="2 3">
    <name type="scientific">Potamilus streckersoni</name>
    <dbReference type="NCBI Taxonomy" id="2493646"/>
    <lineage>
        <taxon>Eukaryota</taxon>
        <taxon>Metazoa</taxon>
        <taxon>Spiralia</taxon>
        <taxon>Lophotrochozoa</taxon>
        <taxon>Mollusca</taxon>
        <taxon>Bivalvia</taxon>
        <taxon>Autobranchia</taxon>
        <taxon>Heteroconchia</taxon>
        <taxon>Palaeoheterodonta</taxon>
        <taxon>Unionida</taxon>
        <taxon>Unionoidea</taxon>
        <taxon>Unionidae</taxon>
        <taxon>Ambleminae</taxon>
        <taxon>Lampsilini</taxon>
        <taxon>Potamilus</taxon>
    </lineage>
</organism>
<evidence type="ECO:0000313" key="3">
    <source>
        <dbReference type="Proteomes" id="UP001195483"/>
    </source>
</evidence>
<feature type="compositionally biased region" description="Basic and acidic residues" evidence="1">
    <location>
        <begin position="67"/>
        <end position="84"/>
    </location>
</feature>
<feature type="region of interest" description="Disordered" evidence="1">
    <location>
        <begin position="1"/>
        <end position="84"/>
    </location>
</feature>
<protein>
    <submittedName>
        <fullName evidence="2">Uncharacterized protein</fullName>
    </submittedName>
</protein>
<evidence type="ECO:0000313" key="2">
    <source>
        <dbReference type="EMBL" id="KAK3578743.1"/>
    </source>
</evidence>
<reference evidence="2" key="3">
    <citation type="submission" date="2023-05" db="EMBL/GenBank/DDBJ databases">
        <authorList>
            <person name="Smith C.H."/>
        </authorList>
    </citation>
    <scope>NUCLEOTIDE SEQUENCE</scope>
    <source>
        <strain evidence="2">CHS0354</strain>
        <tissue evidence="2">Mantle</tissue>
    </source>
</reference>
<comment type="caution">
    <text evidence="2">The sequence shown here is derived from an EMBL/GenBank/DDBJ whole genome shotgun (WGS) entry which is preliminary data.</text>
</comment>